<keyword evidence="2" id="KW-1185">Reference proteome</keyword>
<dbReference type="InterPro" id="IPR029062">
    <property type="entry name" value="Class_I_gatase-like"/>
</dbReference>
<dbReference type="Gene3D" id="3.40.50.880">
    <property type="match status" value="1"/>
</dbReference>
<evidence type="ECO:0000313" key="2">
    <source>
        <dbReference type="Proteomes" id="UP000598217"/>
    </source>
</evidence>
<evidence type="ECO:0000313" key="1">
    <source>
        <dbReference type="EMBL" id="MBE1460024.1"/>
    </source>
</evidence>
<organism evidence="1 2">
    <name type="scientific">Nocardiopsis terrae</name>
    <dbReference type="NCBI Taxonomy" id="372655"/>
    <lineage>
        <taxon>Bacteria</taxon>
        <taxon>Bacillati</taxon>
        <taxon>Actinomycetota</taxon>
        <taxon>Actinomycetes</taxon>
        <taxon>Streptosporangiales</taxon>
        <taxon>Nocardiopsidaceae</taxon>
        <taxon>Nocardiopsis</taxon>
    </lineage>
</organism>
<dbReference type="PANTHER" id="PTHR43235">
    <property type="entry name" value="GLUTAMINE AMIDOTRANSFERASE PB2B2.05-RELATED"/>
    <property type="match status" value="1"/>
</dbReference>
<dbReference type="InterPro" id="IPR011697">
    <property type="entry name" value="Peptidase_C26"/>
</dbReference>
<name>A0ABR9HLZ1_9ACTN</name>
<dbReference type="PANTHER" id="PTHR43235:SF1">
    <property type="entry name" value="GLUTAMINE AMIDOTRANSFERASE PB2B2.05-RELATED"/>
    <property type="match status" value="1"/>
</dbReference>
<reference evidence="1 2" key="1">
    <citation type="submission" date="2020-10" db="EMBL/GenBank/DDBJ databases">
        <title>Sequencing the genomes of 1000 actinobacteria strains.</title>
        <authorList>
            <person name="Klenk H.-P."/>
        </authorList>
    </citation>
    <scope>NUCLEOTIDE SEQUENCE [LARGE SCALE GENOMIC DNA]</scope>
    <source>
        <strain evidence="1 2">DSM 45157</strain>
    </source>
</reference>
<dbReference type="InterPro" id="IPR044668">
    <property type="entry name" value="PuuD-like"/>
</dbReference>
<protein>
    <submittedName>
        <fullName evidence="1">Glutamine amidotransferase</fullName>
    </submittedName>
</protein>
<keyword evidence="1" id="KW-0315">Glutamine amidotransferase</keyword>
<dbReference type="EMBL" id="JADBDY010000001">
    <property type="protein sequence ID" value="MBE1460024.1"/>
    <property type="molecule type" value="Genomic_DNA"/>
</dbReference>
<dbReference type="Proteomes" id="UP000598217">
    <property type="component" value="Unassembled WGS sequence"/>
</dbReference>
<dbReference type="RefSeq" id="WP_191273959.1">
    <property type="nucleotide sequence ID" value="NZ_BMXJ01000007.1"/>
</dbReference>
<dbReference type="PROSITE" id="PS51273">
    <property type="entry name" value="GATASE_TYPE_1"/>
    <property type="match status" value="1"/>
</dbReference>
<dbReference type="SUPFAM" id="SSF52317">
    <property type="entry name" value="Class I glutamine amidotransferase-like"/>
    <property type="match status" value="1"/>
</dbReference>
<sequence length="261" mass="27714">MTADTPRLPLVGVLACQKERANGTTYSRVNDHLTEALLVHAGVAAVLLHTVRPEHAGSILDRLDGLVLPGSGSFVHPDRNHGRDAVPVPGREYDPARDATAAGLLREADRIPDLPVLASCRGMQELAVHRGGTLGTVPGSDVRHRLRAGVDGPDRWAPAHTVEVRPGGLLAGLVGPGQDPGAVPVNSQHSDYVAKVPGEVRVEATAPDGIIEAISVDAPKRFVLGVQWHFEHHIDRSPMDGGILATFGARCRLRTASRGER</sequence>
<dbReference type="Pfam" id="PF07722">
    <property type="entry name" value="Peptidase_C26"/>
    <property type="match status" value="1"/>
</dbReference>
<gene>
    <name evidence="1" type="ORF">H4W79_004238</name>
</gene>
<comment type="caution">
    <text evidence="1">The sequence shown here is derived from an EMBL/GenBank/DDBJ whole genome shotgun (WGS) entry which is preliminary data.</text>
</comment>
<proteinExistence type="predicted"/>
<accession>A0ABR9HLZ1</accession>